<proteinExistence type="inferred from homology"/>
<organism evidence="8 9">
    <name type="scientific">Zostera marina</name>
    <name type="common">Eelgrass</name>
    <dbReference type="NCBI Taxonomy" id="29655"/>
    <lineage>
        <taxon>Eukaryota</taxon>
        <taxon>Viridiplantae</taxon>
        <taxon>Streptophyta</taxon>
        <taxon>Embryophyta</taxon>
        <taxon>Tracheophyta</taxon>
        <taxon>Spermatophyta</taxon>
        <taxon>Magnoliopsida</taxon>
        <taxon>Liliopsida</taxon>
        <taxon>Zosteraceae</taxon>
        <taxon>Zostera</taxon>
    </lineage>
</organism>
<dbReference type="InterPro" id="IPR023395">
    <property type="entry name" value="MCP_dom_sf"/>
</dbReference>
<sequence>MTGKGCHAIEKKDEVFFGIFKSELPKWNPQTVFFRPCGVFASIGQVGVGFDVSSSSPTSSSRNNELKISCNDITLNSIPSEVGPRIVDILPKTDEDELLENLIVKKNEGFKLKFKVSNPSVRRLISGAFAGVVSRTAVAPLETIRTHLMVGNSGHSSGEVFNTIMKTDGWKGLFRGNFVNVVRVAPSKAIELFAYDTVKKMLTPKPEQPLKIPVPPSLVAGAFAGISSTLCTYPLELLKTRITIQKDVYNNLLDAFVKIVRDEGPGELYRGLTPSLIGVVPYAATNYFAYDALRKAYKKTFKKDPGNIATLFIGSMAGAISSSTTFPLEVARKQMQVGAVGGRRVYTNMLHALISIVEKEGVEGLYKGLGPSCMKLVPAAGIAFMCYEGCKNLLVEDEELEKKDIN</sequence>
<dbReference type="EMBL" id="LFYR01001193">
    <property type="protein sequence ID" value="KMZ63972.1"/>
    <property type="molecule type" value="Genomic_DNA"/>
</dbReference>
<dbReference type="InterPro" id="IPR002067">
    <property type="entry name" value="MCP"/>
</dbReference>
<keyword evidence="4" id="KW-0677">Repeat</keyword>
<evidence type="ECO:0000256" key="6">
    <source>
        <dbReference type="PROSITE-ProRule" id="PRU00282"/>
    </source>
</evidence>
<dbReference type="AlphaFoldDB" id="A0A0K9P6W7"/>
<dbReference type="Proteomes" id="UP000036987">
    <property type="component" value="Unassembled WGS sequence"/>
</dbReference>
<accession>A0A0K9P6W7</accession>
<feature type="repeat" description="Solcar" evidence="6">
    <location>
        <begin position="305"/>
        <end position="393"/>
    </location>
</feature>
<dbReference type="InterPro" id="IPR018108">
    <property type="entry name" value="MCP_transmembrane"/>
</dbReference>
<gene>
    <name evidence="8" type="ORF">ZOSMA_38G00810</name>
</gene>
<evidence type="ECO:0000256" key="7">
    <source>
        <dbReference type="RuleBase" id="RU000488"/>
    </source>
</evidence>
<keyword evidence="2 7" id="KW-0813">Transport</keyword>
<protein>
    <submittedName>
        <fullName evidence="8">Mitochondrial substrate carrier family protein</fullName>
    </submittedName>
</protein>
<dbReference type="GO" id="GO:0015711">
    <property type="term" value="P:organic anion transport"/>
    <property type="evidence" value="ECO:0007669"/>
    <property type="project" value="UniProtKB-ARBA"/>
</dbReference>
<dbReference type="GO" id="GO:0016020">
    <property type="term" value="C:membrane"/>
    <property type="evidence" value="ECO:0007669"/>
    <property type="project" value="UniProtKB-SubCell"/>
</dbReference>
<comment type="subcellular location">
    <subcellularLocation>
        <location evidence="1">Membrane</location>
        <topology evidence="1">Multi-pass membrane protein</topology>
    </subcellularLocation>
</comment>
<dbReference type="GO" id="GO:0055085">
    <property type="term" value="P:transmembrane transport"/>
    <property type="evidence" value="ECO:0007669"/>
    <property type="project" value="InterPro"/>
</dbReference>
<dbReference type="STRING" id="29655.A0A0K9P6W7"/>
<dbReference type="PROSITE" id="PS50920">
    <property type="entry name" value="SOLCAR"/>
    <property type="match status" value="3"/>
</dbReference>
<evidence type="ECO:0000256" key="1">
    <source>
        <dbReference type="ARBA" id="ARBA00004141"/>
    </source>
</evidence>
<dbReference type="GO" id="GO:0015748">
    <property type="term" value="P:organophosphate ester transport"/>
    <property type="evidence" value="ECO:0007669"/>
    <property type="project" value="UniProtKB-ARBA"/>
</dbReference>
<dbReference type="Gene3D" id="1.50.40.10">
    <property type="entry name" value="Mitochondrial carrier domain"/>
    <property type="match status" value="1"/>
</dbReference>
<dbReference type="Pfam" id="PF00153">
    <property type="entry name" value="Mito_carr"/>
    <property type="match status" value="3"/>
</dbReference>
<feature type="repeat" description="Solcar" evidence="6">
    <location>
        <begin position="212"/>
        <end position="296"/>
    </location>
</feature>
<comment type="similarity">
    <text evidence="7">Belongs to the mitochondrial carrier (TC 2.A.29) family.</text>
</comment>
<feature type="repeat" description="Solcar" evidence="6">
    <location>
        <begin position="118"/>
        <end position="201"/>
    </location>
</feature>
<keyword evidence="5 6" id="KW-0472">Membrane</keyword>
<comment type="caution">
    <text evidence="8">The sequence shown here is derived from an EMBL/GenBank/DDBJ whole genome shotgun (WGS) entry which is preliminary data.</text>
</comment>
<dbReference type="OrthoDB" id="270584at2759"/>
<reference evidence="9" key="1">
    <citation type="journal article" date="2016" name="Nature">
        <title>The genome of the seagrass Zostera marina reveals angiosperm adaptation to the sea.</title>
        <authorList>
            <person name="Olsen J.L."/>
            <person name="Rouze P."/>
            <person name="Verhelst B."/>
            <person name="Lin Y.-C."/>
            <person name="Bayer T."/>
            <person name="Collen J."/>
            <person name="Dattolo E."/>
            <person name="De Paoli E."/>
            <person name="Dittami S."/>
            <person name="Maumus F."/>
            <person name="Michel G."/>
            <person name="Kersting A."/>
            <person name="Lauritano C."/>
            <person name="Lohaus R."/>
            <person name="Toepel M."/>
            <person name="Tonon T."/>
            <person name="Vanneste K."/>
            <person name="Amirebrahimi M."/>
            <person name="Brakel J."/>
            <person name="Bostroem C."/>
            <person name="Chovatia M."/>
            <person name="Grimwood J."/>
            <person name="Jenkins J.W."/>
            <person name="Jueterbock A."/>
            <person name="Mraz A."/>
            <person name="Stam W.T."/>
            <person name="Tice H."/>
            <person name="Bornberg-Bauer E."/>
            <person name="Green P.J."/>
            <person name="Pearson G.A."/>
            <person name="Procaccini G."/>
            <person name="Duarte C.M."/>
            <person name="Schmutz J."/>
            <person name="Reusch T.B.H."/>
            <person name="Van de Peer Y."/>
        </authorList>
    </citation>
    <scope>NUCLEOTIDE SEQUENCE [LARGE SCALE GENOMIC DNA]</scope>
    <source>
        <strain evidence="9">cv. Finnish</strain>
    </source>
</reference>
<evidence type="ECO:0000256" key="2">
    <source>
        <dbReference type="ARBA" id="ARBA00022448"/>
    </source>
</evidence>
<evidence type="ECO:0000313" key="9">
    <source>
        <dbReference type="Proteomes" id="UP000036987"/>
    </source>
</evidence>
<evidence type="ECO:0000313" key="8">
    <source>
        <dbReference type="EMBL" id="KMZ63972.1"/>
    </source>
</evidence>
<evidence type="ECO:0000256" key="4">
    <source>
        <dbReference type="ARBA" id="ARBA00022737"/>
    </source>
</evidence>
<keyword evidence="3 6" id="KW-0812">Transmembrane</keyword>
<evidence type="ECO:0000256" key="5">
    <source>
        <dbReference type="ARBA" id="ARBA00023136"/>
    </source>
</evidence>
<dbReference type="OMA" id="ESPPFQE"/>
<dbReference type="PRINTS" id="PR00926">
    <property type="entry name" value="MITOCARRIER"/>
</dbReference>
<evidence type="ECO:0000256" key="3">
    <source>
        <dbReference type="ARBA" id="ARBA00022692"/>
    </source>
</evidence>
<dbReference type="SUPFAM" id="SSF103506">
    <property type="entry name" value="Mitochondrial carrier"/>
    <property type="match status" value="1"/>
</dbReference>
<keyword evidence="9" id="KW-1185">Reference proteome</keyword>
<dbReference type="PANTHER" id="PTHR24089">
    <property type="entry name" value="SOLUTE CARRIER FAMILY 25"/>
    <property type="match status" value="1"/>
</dbReference>
<name>A0A0K9P6W7_ZOSMR</name>